<dbReference type="PRINTS" id="PR00301">
    <property type="entry name" value="HEATSHOCK70"/>
</dbReference>
<gene>
    <name evidence="4" type="ORF">AV274_4601</name>
</gene>
<dbReference type="Pfam" id="PF00012">
    <property type="entry name" value="HSP70"/>
    <property type="match status" value="1"/>
</dbReference>
<dbReference type="InterPro" id="IPR043129">
    <property type="entry name" value="ATPase_NBD"/>
</dbReference>
<dbReference type="FunFam" id="3.90.640.10:FF:000003">
    <property type="entry name" value="Molecular chaperone DnaK"/>
    <property type="match status" value="1"/>
</dbReference>
<dbReference type="GO" id="GO:0005524">
    <property type="term" value="F:ATP binding"/>
    <property type="evidence" value="ECO:0007669"/>
    <property type="project" value="UniProtKB-KW"/>
</dbReference>
<name>A0A196SBN1_BLAHN</name>
<keyword evidence="5" id="KW-1185">Reference proteome</keyword>
<keyword evidence="2 3" id="KW-0067">ATP-binding</keyword>
<dbReference type="STRING" id="478820.A0A196SBN1"/>
<evidence type="ECO:0000256" key="2">
    <source>
        <dbReference type="ARBA" id="ARBA00022840"/>
    </source>
</evidence>
<keyword evidence="1 3" id="KW-0547">Nucleotide-binding</keyword>
<dbReference type="Proteomes" id="UP000078348">
    <property type="component" value="Unassembled WGS sequence"/>
</dbReference>
<dbReference type="PANTHER" id="PTHR19375">
    <property type="entry name" value="HEAT SHOCK PROTEIN 70KDA"/>
    <property type="match status" value="1"/>
</dbReference>
<dbReference type="Gene3D" id="3.30.30.30">
    <property type="match status" value="1"/>
</dbReference>
<dbReference type="EMBL" id="LXWW01000336">
    <property type="protein sequence ID" value="OAO13726.1"/>
    <property type="molecule type" value="Genomic_DNA"/>
</dbReference>
<dbReference type="InterPro" id="IPR018181">
    <property type="entry name" value="Heat_shock_70_CS"/>
</dbReference>
<protein>
    <submittedName>
        <fullName evidence="4">Hsp70</fullName>
    </submittedName>
</protein>
<comment type="caution">
    <text evidence="4">The sequence shown here is derived from an EMBL/GenBank/DDBJ whole genome shotgun (WGS) entry which is preliminary data.</text>
</comment>
<dbReference type="OrthoDB" id="10499072at2759"/>
<evidence type="ECO:0000313" key="4">
    <source>
        <dbReference type="EMBL" id="OAO13726.1"/>
    </source>
</evidence>
<dbReference type="GO" id="GO:0140662">
    <property type="term" value="F:ATP-dependent protein folding chaperone"/>
    <property type="evidence" value="ECO:0007669"/>
    <property type="project" value="InterPro"/>
</dbReference>
<comment type="similarity">
    <text evidence="3">Belongs to the heat shock protein 70 family.</text>
</comment>
<accession>A0A196SBN1</accession>
<evidence type="ECO:0000313" key="5">
    <source>
        <dbReference type="Proteomes" id="UP000078348"/>
    </source>
</evidence>
<organism evidence="4 5">
    <name type="scientific">Blastocystis sp. subtype 1 (strain ATCC 50177 / NandII)</name>
    <dbReference type="NCBI Taxonomy" id="478820"/>
    <lineage>
        <taxon>Eukaryota</taxon>
        <taxon>Sar</taxon>
        <taxon>Stramenopiles</taxon>
        <taxon>Bigyra</taxon>
        <taxon>Opalozoa</taxon>
        <taxon>Opalinata</taxon>
        <taxon>Blastocystidae</taxon>
        <taxon>Blastocystis</taxon>
    </lineage>
</organism>
<proteinExistence type="inferred from homology"/>
<dbReference type="SUPFAM" id="SSF53067">
    <property type="entry name" value="Actin-like ATPase domain"/>
    <property type="match status" value="2"/>
</dbReference>
<evidence type="ECO:0000256" key="3">
    <source>
        <dbReference type="RuleBase" id="RU003322"/>
    </source>
</evidence>
<evidence type="ECO:0000256" key="1">
    <source>
        <dbReference type="ARBA" id="ARBA00022741"/>
    </source>
</evidence>
<dbReference type="CDD" id="cd24029">
    <property type="entry name" value="ASKHA_NBD_HSP70_DnaK_HscA_HscC"/>
    <property type="match status" value="1"/>
</dbReference>
<dbReference type="Gene3D" id="3.30.420.40">
    <property type="match status" value="2"/>
</dbReference>
<dbReference type="Gene3D" id="3.90.640.10">
    <property type="entry name" value="Actin, Chain A, domain 4"/>
    <property type="match status" value="1"/>
</dbReference>
<reference evidence="4 5" key="1">
    <citation type="submission" date="2016-05" db="EMBL/GenBank/DDBJ databases">
        <title>Nuclear genome of Blastocystis sp. subtype 1 NandII.</title>
        <authorList>
            <person name="Gentekaki E."/>
            <person name="Curtis B."/>
            <person name="Stairs C."/>
            <person name="Eme L."/>
            <person name="Herman E."/>
            <person name="Klimes V."/>
            <person name="Arias M.C."/>
            <person name="Elias M."/>
            <person name="Hilliou F."/>
            <person name="Klute M."/>
            <person name="Malik S.-B."/>
            <person name="Pightling A."/>
            <person name="Rachubinski R."/>
            <person name="Salas D."/>
            <person name="Schlacht A."/>
            <person name="Suga H."/>
            <person name="Archibald J."/>
            <person name="Ball S.G."/>
            <person name="Clark G."/>
            <person name="Dacks J."/>
            <person name="Van Der Giezen M."/>
            <person name="Tsaousis A."/>
            <person name="Roger A."/>
        </authorList>
    </citation>
    <scope>NUCLEOTIDE SEQUENCE [LARGE SCALE GENOMIC DNA]</scope>
    <source>
        <strain evidence="5">ATCC 50177 / NandII</strain>
    </source>
</reference>
<dbReference type="PROSITE" id="PS01036">
    <property type="entry name" value="HSP70_3"/>
    <property type="match status" value="1"/>
</dbReference>
<dbReference type="AlphaFoldDB" id="A0A196SBN1"/>
<sequence length="587" mass="65843">MQYPVIGIDLGTCFSCVYGFRNGMFTLVPGDCGNTTPSVIQYGPKGPVFGQMAKKSIRSNPTNTIYDVKRFLGLPYEQCQSIIEHEHYGFKCIPYNRSLVYEIQYNNQSCFTTPEHVDADFLKYLVKRAEEHLEYKVEGAVITIPAFFQYSQTDATLRAAKEAGLNIYCIVYEPNAAAIAINPIPGVDERHFLVFDLGGGTFDVALIQAKLHDYRIIGNGGHPFLGGRDFDQVVVNLIEEALKPYCDISTWRPSKMARLRTYAEEVKIELSQTKAVELDLSDFDVDLDAPVYITRKQFENGIKGYVDLAIQICDATLQSTGISLGRNDCILLVGGSSKIPLVREELRKKYGDIIETNNNPDEDVAKGACMVALHKYCTTHVPPLPNPRAPTVLHTSVMRAVGVAFGNEPIQTVLHVGDECNKESEPLRHSFILNTKISIYCKDAPNSGTKNTEWRFVESFPVHGFMGKAYITLLLNEMGRLRYTIGIEGQAKKEVNTLEIAKENSEAITVFNKRLYTVREGAELLEKDIQYVNLSNTAVKQQLITNLQKAIDFLRDEKALRVSSESINQYVAQNHNMVLKYAPRNDD</sequence>
<dbReference type="InterPro" id="IPR013126">
    <property type="entry name" value="Hsp_70_fam"/>
</dbReference>